<evidence type="ECO:0000313" key="2">
    <source>
        <dbReference type="EMBL" id="GFH16393.1"/>
    </source>
</evidence>
<comment type="caution">
    <text evidence="2">The sequence shown here is derived from an EMBL/GenBank/DDBJ whole genome shotgun (WGS) entry which is preliminary data.</text>
</comment>
<protein>
    <submittedName>
        <fullName evidence="2">Uncharacterized protein</fullName>
    </submittedName>
</protein>
<feature type="region of interest" description="Disordered" evidence="1">
    <location>
        <begin position="35"/>
        <end position="69"/>
    </location>
</feature>
<keyword evidence="3" id="KW-1185">Reference proteome</keyword>
<dbReference type="EMBL" id="BLLF01000991">
    <property type="protein sequence ID" value="GFH16393.1"/>
    <property type="molecule type" value="Genomic_DNA"/>
</dbReference>
<reference evidence="2 3" key="1">
    <citation type="submission" date="2020-02" db="EMBL/GenBank/DDBJ databases">
        <title>Draft genome sequence of Haematococcus lacustris strain NIES-144.</title>
        <authorList>
            <person name="Morimoto D."/>
            <person name="Nakagawa S."/>
            <person name="Yoshida T."/>
            <person name="Sawayama S."/>
        </authorList>
    </citation>
    <scope>NUCLEOTIDE SEQUENCE [LARGE SCALE GENOMIC DNA]</scope>
    <source>
        <strain evidence="2 3">NIES-144</strain>
    </source>
</reference>
<dbReference type="AlphaFoldDB" id="A0A699Z1I8"/>
<feature type="compositionally biased region" description="Low complexity" evidence="1">
    <location>
        <begin position="46"/>
        <end position="69"/>
    </location>
</feature>
<dbReference type="Proteomes" id="UP000485058">
    <property type="component" value="Unassembled WGS sequence"/>
</dbReference>
<feature type="non-terminal residue" evidence="2">
    <location>
        <position position="88"/>
    </location>
</feature>
<organism evidence="2 3">
    <name type="scientific">Haematococcus lacustris</name>
    <name type="common">Green alga</name>
    <name type="synonym">Haematococcus pluvialis</name>
    <dbReference type="NCBI Taxonomy" id="44745"/>
    <lineage>
        <taxon>Eukaryota</taxon>
        <taxon>Viridiplantae</taxon>
        <taxon>Chlorophyta</taxon>
        <taxon>core chlorophytes</taxon>
        <taxon>Chlorophyceae</taxon>
        <taxon>CS clade</taxon>
        <taxon>Chlamydomonadales</taxon>
        <taxon>Haematococcaceae</taxon>
        <taxon>Haematococcus</taxon>
    </lineage>
</organism>
<proteinExistence type="predicted"/>
<name>A0A699Z1I8_HAELA</name>
<sequence length="88" mass="8905">MDKQTRDIHTAGFKPNLQTNFAPVLATSVKAALGLASPPPSADSTATWQQGEAGGTAAAAEAGGAKSGQAAKHHALLMELLARQLGVK</sequence>
<evidence type="ECO:0000256" key="1">
    <source>
        <dbReference type="SAM" id="MobiDB-lite"/>
    </source>
</evidence>
<accession>A0A699Z1I8</accession>
<evidence type="ECO:0000313" key="3">
    <source>
        <dbReference type="Proteomes" id="UP000485058"/>
    </source>
</evidence>
<gene>
    <name evidence="2" type="ORF">HaLaN_12805</name>
</gene>